<dbReference type="NCBIfam" id="TIGR01845">
    <property type="entry name" value="outer_NodT"/>
    <property type="match status" value="1"/>
</dbReference>
<keyword evidence="2" id="KW-0812">Transmembrane</keyword>
<keyword evidence="2" id="KW-0564">Palmitate</keyword>
<evidence type="ECO:0000256" key="2">
    <source>
        <dbReference type="RuleBase" id="RU362097"/>
    </source>
</evidence>
<proteinExistence type="inferred from homology"/>
<organism evidence="3 4">
    <name type="scientific">Aromatoleum toluvorans</name>
    <dbReference type="NCBI Taxonomy" id="92002"/>
    <lineage>
        <taxon>Bacteria</taxon>
        <taxon>Pseudomonadati</taxon>
        <taxon>Pseudomonadota</taxon>
        <taxon>Betaproteobacteria</taxon>
        <taxon>Rhodocyclales</taxon>
        <taxon>Rhodocyclaceae</taxon>
        <taxon>Aromatoleum</taxon>
    </lineage>
</organism>
<dbReference type="EMBL" id="WTVN01000057">
    <property type="protein sequence ID" value="NMG46275.1"/>
    <property type="molecule type" value="Genomic_DNA"/>
</dbReference>
<dbReference type="InterPro" id="IPR010131">
    <property type="entry name" value="MdtP/NodT-like"/>
</dbReference>
<dbReference type="InterPro" id="IPR003423">
    <property type="entry name" value="OMP_efflux"/>
</dbReference>
<dbReference type="Gene3D" id="2.20.200.10">
    <property type="entry name" value="Outer membrane efflux proteins (OEP)"/>
    <property type="match status" value="1"/>
</dbReference>
<dbReference type="SUPFAM" id="SSF56954">
    <property type="entry name" value="Outer membrane efflux proteins (OEP)"/>
    <property type="match status" value="1"/>
</dbReference>
<dbReference type="Gene3D" id="1.20.1600.10">
    <property type="entry name" value="Outer membrane efflux proteins (OEP)"/>
    <property type="match status" value="1"/>
</dbReference>
<keyword evidence="2" id="KW-0472">Membrane</keyword>
<dbReference type="Pfam" id="PF02321">
    <property type="entry name" value="OEP"/>
    <property type="match status" value="2"/>
</dbReference>
<keyword evidence="4" id="KW-1185">Reference proteome</keyword>
<comment type="similarity">
    <text evidence="1 2">Belongs to the outer membrane factor (OMF) (TC 1.B.17) family.</text>
</comment>
<dbReference type="PANTHER" id="PTHR30203">
    <property type="entry name" value="OUTER MEMBRANE CATION EFFLUX PROTEIN"/>
    <property type="match status" value="1"/>
</dbReference>
<reference evidence="3 4" key="1">
    <citation type="submission" date="2019-12" db="EMBL/GenBank/DDBJ databases">
        <title>Comparative genomics gives insights into the taxonomy of the Azoarcus-Aromatoleum group and reveals separate origins of nif in the plant-associated Azoarcus and non-plant-associated Aromatoleum sub-groups.</title>
        <authorList>
            <person name="Lafos M."/>
            <person name="Maluk M."/>
            <person name="Batista M."/>
            <person name="Junghare M."/>
            <person name="Carmona M."/>
            <person name="Faoro H."/>
            <person name="Cruz L.M."/>
            <person name="Battistoni F."/>
            <person name="De Souza E."/>
            <person name="Pedrosa F."/>
            <person name="Chen W.-M."/>
            <person name="Poole P.S."/>
            <person name="Dixon R.A."/>
            <person name="James E.K."/>
        </authorList>
    </citation>
    <scope>NUCLEOTIDE SEQUENCE [LARGE SCALE GENOMIC DNA]</scope>
    <source>
        <strain evidence="3 4">Td21</strain>
    </source>
</reference>
<name>A0ABX1Q5X4_9RHOO</name>
<dbReference type="RefSeq" id="WP_169258103.1">
    <property type="nucleotide sequence ID" value="NZ_WTVN01000057.1"/>
</dbReference>
<dbReference type="PROSITE" id="PS51257">
    <property type="entry name" value="PROKAR_LIPOPROTEIN"/>
    <property type="match status" value="1"/>
</dbReference>
<evidence type="ECO:0000313" key="3">
    <source>
        <dbReference type="EMBL" id="NMG46275.1"/>
    </source>
</evidence>
<accession>A0ABX1Q5X4</accession>
<comment type="subcellular location">
    <subcellularLocation>
        <location evidence="2">Cell membrane</location>
        <topology evidence="2">Lipid-anchor</topology>
    </subcellularLocation>
</comment>
<dbReference type="PANTHER" id="PTHR30203:SF32">
    <property type="entry name" value="CATION EFFLUX SYSTEM PROTEIN CUSC"/>
    <property type="match status" value="1"/>
</dbReference>
<sequence>MTELRTLVVAMAATLLGACSLIPAYERPAAPVPAVFPDTPATAGAPEAPAWRDYFADGRLRELVELALANNRDLRVAALNIERARAQYGIQRADLFPSISANGGQTAQRLPAELSRTGRTGTTRQYSATVGFSAYELDFFGRIRSLNEQALEQFLATEEARRSAQISLVAEVADAWLRLAADRERQTLAINTLATRQKSYDLTKRSFDVGATSALDLRQAQTLLEGARADVARYASLVAQDQNALALVVGAPVPPSLMPQGFAESITAVAELPAGVPSEVLTRRPDILQAERQLRAANASIGAARAAFFPRISLTASAGTASSTLDGLFEGGSGTWSFVPQISLPIFEAGRLTANLEATKVQREIAVAQYEKSIQSAFREVADALADRATLAEQLDARRRLVEATGESFKLSEARYKAGVDSYFGLLDAQRSLYAAELDLIAVRQSDGANRIALYKALGGGWQ</sequence>
<evidence type="ECO:0000313" key="4">
    <source>
        <dbReference type="Proteomes" id="UP000623795"/>
    </source>
</evidence>
<protein>
    <submittedName>
        <fullName evidence="3">AdeC/AdeK/OprM family multidrug efflux complex outer membrane factor</fullName>
    </submittedName>
</protein>
<evidence type="ECO:0000256" key="1">
    <source>
        <dbReference type="ARBA" id="ARBA00007613"/>
    </source>
</evidence>
<gene>
    <name evidence="3" type="primary">adeC</name>
    <name evidence="3" type="ORF">GPA22_21370</name>
</gene>
<comment type="caution">
    <text evidence="3">The sequence shown here is derived from an EMBL/GenBank/DDBJ whole genome shotgun (WGS) entry which is preliminary data.</text>
</comment>
<keyword evidence="2" id="KW-0449">Lipoprotein</keyword>
<keyword evidence="2" id="KW-1134">Transmembrane beta strand</keyword>
<dbReference type="Proteomes" id="UP000623795">
    <property type="component" value="Unassembled WGS sequence"/>
</dbReference>